<feature type="region of interest" description="Disordered" evidence="1">
    <location>
        <begin position="81"/>
        <end position="100"/>
    </location>
</feature>
<protein>
    <submittedName>
        <fullName evidence="2">Uncharacterized protein</fullName>
    </submittedName>
</protein>
<evidence type="ECO:0000256" key="1">
    <source>
        <dbReference type="SAM" id="MobiDB-lite"/>
    </source>
</evidence>
<sequence length="100" mass="10443">MTSIAAATIWARRPVSVKEGPVLRSFCLAVLFFACMSKKVARFAQPSKTLGAGTEPSGRRAREHGRTGRARGGALRVVLEAVAPGGEAPRPPGSNTAVLT</sequence>
<organism evidence="2 3">
    <name type="scientific">Streptomyces glebosus</name>
    <dbReference type="NCBI Taxonomy" id="249580"/>
    <lineage>
        <taxon>Bacteria</taxon>
        <taxon>Bacillati</taxon>
        <taxon>Actinomycetota</taxon>
        <taxon>Actinomycetes</taxon>
        <taxon>Kitasatosporales</taxon>
        <taxon>Streptomycetaceae</taxon>
        <taxon>Streptomyces</taxon>
    </lineage>
</organism>
<evidence type="ECO:0000313" key="2">
    <source>
        <dbReference type="EMBL" id="GFE14058.1"/>
    </source>
</evidence>
<feature type="compositionally biased region" description="Basic and acidic residues" evidence="1">
    <location>
        <begin position="57"/>
        <end position="66"/>
    </location>
</feature>
<feature type="region of interest" description="Disordered" evidence="1">
    <location>
        <begin position="48"/>
        <end position="73"/>
    </location>
</feature>
<dbReference type="EMBL" id="BLIO01000001">
    <property type="protein sequence ID" value="GFE14058.1"/>
    <property type="molecule type" value="Genomic_DNA"/>
</dbReference>
<dbReference type="Proteomes" id="UP000430079">
    <property type="component" value="Unassembled WGS sequence"/>
</dbReference>
<dbReference type="AlphaFoldDB" id="A0A640SSQ5"/>
<accession>A0A640SSQ5</accession>
<proteinExistence type="predicted"/>
<name>A0A640SSQ5_9ACTN</name>
<reference evidence="2 3" key="1">
    <citation type="submission" date="2019-12" db="EMBL/GenBank/DDBJ databases">
        <title>Whole genome shotgun sequence of Streptomyces hygroscopicus subsp. glebosus NBRC 13786.</title>
        <authorList>
            <person name="Ichikawa N."/>
            <person name="Kimura A."/>
            <person name="Kitahashi Y."/>
            <person name="Komaki H."/>
            <person name="Tamura T."/>
        </authorList>
    </citation>
    <scope>NUCLEOTIDE SEQUENCE [LARGE SCALE GENOMIC DNA]</scope>
    <source>
        <strain evidence="2 3">NBRC 13786</strain>
    </source>
</reference>
<keyword evidence="3" id="KW-1185">Reference proteome</keyword>
<gene>
    <name evidence="2" type="ORF">Sgleb_21050</name>
</gene>
<comment type="caution">
    <text evidence="2">The sequence shown here is derived from an EMBL/GenBank/DDBJ whole genome shotgun (WGS) entry which is preliminary data.</text>
</comment>
<evidence type="ECO:0000313" key="3">
    <source>
        <dbReference type="Proteomes" id="UP000430079"/>
    </source>
</evidence>